<dbReference type="EMBL" id="BAMD01000042">
    <property type="protein sequence ID" value="GAF04305.1"/>
    <property type="molecule type" value="Genomic_DNA"/>
</dbReference>
<gene>
    <name evidence="1" type="ORF">JCM21142_73005</name>
</gene>
<protein>
    <recommendedName>
        <fullName evidence="3">DUF4197 domain-containing protein</fullName>
    </recommendedName>
</protein>
<dbReference type="AlphaFoldDB" id="W7Y064"/>
<reference evidence="1 2" key="1">
    <citation type="journal article" date="2014" name="Genome Announc.">
        <title>Draft Genome Sequence of Cytophaga fermentans JCM 21142T, a Facultative Anaerobe Isolated from Marine Mud.</title>
        <authorList>
            <person name="Starns D."/>
            <person name="Oshima K."/>
            <person name="Suda W."/>
            <person name="Iino T."/>
            <person name="Yuki M."/>
            <person name="Inoue J."/>
            <person name="Kitamura K."/>
            <person name="Iida T."/>
            <person name="Darby A."/>
            <person name="Hattori M."/>
            <person name="Ohkuma M."/>
        </authorList>
    </citation>
    <scope>NUCLEOTIDE SEQUENCE [LARGE SCALE GENOMIC DNA]</scope>
    <source>
        <strain evidence="1 2">JCM 21142</strain>
    </source>
</reference>
<dbReference type="Proteomes" id="UP000019402">
    <property type="component" value="Unassembled WGS sequence"/>
</dbReference>
<comment type="caution">
    <text evidence="1">The sequence shown here is derived from an EMBL/GenBank/DDBJ whole genome shotgun (WGS) entry which is preliminary data.</text>
</comment>
<name>W7Y064_9BACT</name>
<keyword evidence="2" id="KW-1185">Reference proteome</keyword>
<proteinExistence type="predicted"/>
<dbReference type="STRING" id="869213.GCA_000517085_00554"/>
<evidence type="ECO:0000313" key="1">
    <source>
        <dbReference type="EMBL" id="GAF04305.1"/>
    </source>
</evidence>
<dbReference type="Pfam" id="PF13852">
    <property type="entry name" value="DUF4197"/>
    <property type="match status" value="1"/>
</dbReference>
<organism evidence="1 2">
    <name type="scientific">Saccharicrinis fermentans DSM 9555 = JCM 21142</name>
    <dbReference type="NCBI Taxonomy" id="869213"/>
    <lineage>
        <taxon>Bacteria</taxon>
        <taxon>Pseudomonadati</taxon>
        <taxon>Bacteroidota</taxon>
        <taxon>Bacteroidia</taxon>
        <taxon>Marinilabiliales</taxon>
        <taxon>Marinilabiliaceae</taxon>
        <taxon>Saccharicrinis</taxon>
    </lineage>
</organism>
<sequence>MRQVENGASKTNKYKPMHIKKILLISLISVCLSGCAELMQVVNTMDLDIPLTESEVASGLKEALRVGTDSAAHHLALKDGYFGDEMVKILLPPEADIIVKNASKIPGGQKLIDDVILGINRAAEDAASEAGPIFFKAIKEMTISDAMNILKGSNDAATTYFKSKTYQKLFDLYSPKIKSSINKDLIAGYSAGDTWSTMTSNYNKVASSFVGQMANLKTVDVELEGYLTQKALDGLFLKLADEEQKIRTDPVARVSDILKRVFK</sequence>
<evidence type="ECO:0008006" key="3">
    <source>
        <dbReference type="Google" id="ProtNLM"/>
    </source>
</evidence>
<evidence type="ECO:0000313" key="2">
    <source>
        <dbReference type="Proteomes" id="UP000019402"/>
    </source>
</evidence>
<dbReference type="eggNOG" id="ENOG502Z7PK">
    <property type="taxonomic scope" value="Bacteria"/>
</dbReference>
<accession>W7Y064</accession>
<dbReference type="InterPro" id="IPR025245">
    <property type="entry name" value="DUF4197"/>
</dbReference>